<reference evidence="4" key="1">
    <citation type="submission" date="2016-01" db="EMBL/GenBank/DDBJ databases">
        <authorList>
            <person name="Peeters C."/>
        </authorList>
    </citation>
    <scope>NUCLEOTIDE SEQUENCE [LARGE SCALE GENOMIC DNA]</scope>
    <source>
        <strain evidence="4">LMG 29317</strain>
    </source>
</reference>
<name>A0A158J3L9_9BURK</name>
<dbReference type="Pfam" id="PF01266">
    <property type="entry name" value="DAO"/>
    <property type="match status" value="1"/>
</dbReference>
<comment type="caution">
    <text evidence="4">The sequence shown here is derived from an EMBL/GenBank/DDBJ whole genome shotgun (WGS) entry which is preliminary data.</text>
</comment>
<dbReference type="AlphaFoldDB" id="A0A158J3L9"/>
<dbReference type="SUPFAM" id="SSF51905">
    <property type="entry name" value="FAD/NAD(P)-binding domain"/>
    <property type="match status" value="1"/>
</dbReference>
<sequence length="271" mass="29274">MRRGALLYQNCAARGLELSAGRVSGVWTEHGLIKASTVVCAGGAWSSRFCRRHGVDLPAVNVVGTAMRTSVAANVINGCFSGPGFALRRRLDGAYTLAVPGFGRIDLAPLGLKNAIRYYRNYRNDIGKKLKYRLSNPWFEGPEASASWQFVDVSPFERCRVLDPTPDPEFVNVALDNVKRAIPGFSDMRVVHAWAGAIDTTPDLIPVISDVADLPGFYLATGFSGHGFALGSAAGELVADMVTGAKPMTDISPYRLDRFSDGTSLKVPEMM</sequence>
<dbReference type="GO" id="GO:0055130">
    <property type="term" value="P:D-alanine catabolic process"/>
    <property type="evidence" value="ECO:0007669"/>
    <property type="project" value="TreeGrafter"/>
</dbReference>
<evidence type="ECO:0000259" key="3">
    <source>
        <dbReference type="Pfam" id="PF01266"/>
    </source>
</evidence>
<accession>A0A158J3L9</accession>
<dbReference type="GO" id="GO:0005886">
    <property type="term" value="C:plasma membrane"/>
    <property type="evidence" value="ECO:0007669"/>
    <property type="project" value="TreeGrafter"/>
</dbReference>
<dbReference type="PANTHER" id="PTHR13847">
    <property type="entry name" value="SARCOSINE DEHYDROGENASE-RELATED"/>
    <property type="match status" value="1"/>
</dbReference>
<dbReference type="Gene3D" id="3.30.9.10">
    <property type="entry name" value="D-Amino Acid Oxidase, subunit A, domain 2"/>
    <property type="match status" value="1"/>
</dbReference>
<dbReference type="Gene3D" id="3.50.50.60">
    <property type="entry name" value="FAD/NAD(P)-binding domain"/>
    <property type="match status" value="2"/>
</dbReference>
<dbReference type="EMBL" id="FCOM02000012">
    <property type="protein sequence ID" value="SAL63542.1"/>
    <property type="molecule type" value="Genomic_DNA"/>
</dbReference>
<keyword evidence="5" id="KW-1185">Reference proteome</keyword>
<dbReference type="InterPro" id="IPR006076">
    <property type="entry name" value="FAD-dep_OxRdtase"/>
</dbReference>
<keyword evidence="2" id="KW-0560">Oxidoreductase</keyword>
<dbReference type="Proteomes" id="UP000055019">
    <property type="component" value="Unassembled WGS sequence"/>
</dbReference>
<dbReference type="GO" id="GO:0008718">
    <property type="term" value="F:D-amino-acid dehydrogenase activity"/>
    <property type="evidence" value="ECO:0007669"/>
    <property type="project" value="TreeGrafter"/>
</dbReference>
<evidence type="ECO:0000313" key="4">
    <source>
        <dbReference type="EMBL" id="SAL63542.1"/>
    </source>
</evidence>
<feature type="domain" description="FAD dependent oxidoreductase" evidence="3">
    <location>
        <begin position="2"/>
        <end position="241"/>
    </location>
</feature>
<evidence type="ECO:0000313" key="5">
    <source>
        <dbReference type="Proteomes" id="UP000055019"/>
    </source>
</evidence>
<gene>
    <name evidence="4" type="ORF">AWB74_03369</name>
</gene>
<organism evidence="4 5">
    <name type="scientific">Caballeronia arvi</name>
    <dbReference type="NCBI Taxonomy" id="1777135"/>
    <lineage>
        <taxon>Bacteria</taxon>
        <taxon>Pseudomonadati</taxon>
        <taxon>Pseudomonadota</taxon>
        <taxon>Betaproteobacteria</taxon>
        <taxon>Burkholderiales</taxon>
        <taxon>Burkholderiaceae</taxon>
        <taxon>Caballeronia</taxon>
    </lineage>
</organism>
<evidence type="ECO:0000256" key="2">
    <source>
        <dbReference type="ARBA" id="ARBA00023002"/>
    </source>
</evidence>
<dbReference type="PANTHER" id="PTHR13847:SF280">
    <property type="entry name" value="D-AMINO ACID DEHYDROGENASE"/>
    <property type="match status" value="1"/>
</dbReference>
<comment type="similarity">
    <text evidence="1">Belongs to the DadA oxidoreductase family.</text>
</comment>
<protein>
    <submittedName>
        <fullName evidence="4">FAD dependent oxidoreductase</fullName>
    </submittedName>
</protein>
<evidence type="ECO:0000256" key="1">
    <source>
        <dbReference type="ARBA" id="ARBA00009410"/>
    </source>
</evidence>
<dbReference type="InterPro" id="IPR036188">
    <property type="entry name" value="FAD/NAD-bd_sf"/>
</dbReference>
<dbReference type="GO" id="GO:0005737">
    <property type="term" value="C:cytoplasm"/>
    <property type="evidence" value="ECO:0007669"/>
    <property type="project" value="TreeGrafter"/>
</dbReference>
<proteinExistence type="inferred from homology"/>